<evidence type="ECO:0000313" key="1">
    <source>
        <dbReference type="EMBL" id="KLO09388.1"/>
    </source>
</evidence>
<dbReference type="InParanoid" id="A0A0H2RIY2"/>
<evidence type="ECO:0000313" key="2">
    <source>
        <dbReference type="Proteomes" id="UP000053477"/>
    </source>
</evidence>
<keyword evidence="2" id="KW-1185">Reference proteome</keyword>
<organism evidence="1 2">
    <name type="scientific">Schizopora paradoxa</name>
    <dbReference type="NCBI Taxonomy" id="27342"/>
    <lineage>
        <taxon>Eukaryota</taxon>
        <taxon>Fungi</taxon>
        <taxon>Dikarya</taxon>
        <taxon>Basidiomycota</taxon>
        <taxon>Agaricomycotina</taxon>
        <taxon>Agaricomycetes</taxon>
        <taxon>Hymenochaetales</taxon>
        <taxon>Schizoporaceae</taxon>
        <taxon>Schizopora</taxon>
    </lineage>
</organism>
<reference evidence="1 2" key="1">
    <citation type="submission" date="2015-04" db="EMBL/GenBank/DDBJ databases">
        <title>Complete genome sequence of Schizopora paradoxa KUC8140, a cosmopolitan wood degrader in East Asia.</title>
        <authorList>
            <consortium name="DOE Joint Genome Institute"/>
            <person name="Min B."/>
            <person name="Park H."/>
            <person name="Jang Y."/>
            <person name="Kim J.-J."/>
            <person name="Kim K.H."/>
            <person name="Pangilinan J."/>
            <person name="Lipzen A."/>
            <person name="Riley R."/>
            <person name="Grigoriev I.V."/>
            <person name="Spatafora J.W."/>
            <person name="Choi I.-G."/>
        </authorList>
    </citation>
    <scope>NUCLEOTIDE SEQUENCE [LARGE SCALE GENOMIC DNA]</scope>
    <source>
        <strain evidence="1 2">KUC8140</strain>
    </source>
</reference>
<dbReference type="AlphaFoldDB" id="A0A0H2RIY2"/>
<dbReference type="Proteomes" id="UP000053477">
    <property type="component" value="Unassembled WGS sequence"/>
</dbReference>
<sequence length="217" mass="23504">MSIISLLPIERLTYTAERSIVFSGDVVDGIRGILEHLDACPTVLSSEDCYWTVTSSKDAHAQAKVKAMLKDGNISQNNAGFQDRIPGRMHMIKRPISTGTDLVFFRESLEDEVKGANIRLFKISIPFIEFAVAFNTKSYGLTLQVFLQAPIIGAISVGSISGSLNDGLKITVGYPGILGGVVTFTKVSKGSKTLGVLGWDLTVFGKSLKDTINVFEI</sequence>
<accession>A0A0H2RIY2</accession>
<name>A0A0H2RIY2_9AGAM</name>
<dbReference type="EMBL" id="KQ086057">
    <property type="protein sequence ID" value="KLO09388.1"/>
    <property type="molecule type" value="Genomic_DNA"/>
</dbReference>
<gene>
    <name evidence="1" type="ORF">SCHPADRAFT_893144</name>
</gene>
<proteinExistence type="predicted"/>
<protein>
    <submittedName>
        <fullName evidence="1">Uncharacterized protein</fullName>
    </submittedName>
</protein>